<dbReference type="EMBL" id="JACEMT010000051">
    <property type="protein sequence ID" value="MBA4502883.1"/>
    <property type="molecule type" value="Genomic_DNA"/>
</dbReference>
<evidence type="ECO:0000256" key="8">
    <source>
        <dbReference type="ARBA" id="ARBA00022737"/>
    </source>
</evidence>
<dbReference type="GO" id="GO:0005737">
    <property type="term" value="C:cytoplasm"/>
    <property type="evidence" value="ECO:0007669"/>
    <property type="project" value="UniProtKB-SubCell"/>
</dbReference>
<sequence length="455" mass="48392">MKTDVVILAAGQGSRMKSALPKVMHGLAGKPMLQHVIDSARGLTPEALHVVIGHEGEQVEQAMSGQALNFVWQREQLGTGHAVAQAMPNIDPDAVVLVLYGDVPLTRRETLQKLVDMAAKGDLGLLTVTLDDPSGYGRIIRNAVGDVVAIVEHKDATEQEKLIREVNTGILALPAAALHDWLPRLSADNAQGEYYLTDVIAMAAEEGMRVRAIQPLAEQEVQGVNNRQQLAQLERWYQRRLADALMAEGVTLADPHRIDIRGSLQAGRDVQIDINTLFEGEVILAEGVHIGANCIIRDARIGTGTRVEANSIIEGAVIAENAQIGPFARLRPGTEMAAGSKIGNFVETKKACIGEGSKVNHLTYIGDAEIGREVNVGAGTITCNYDGVNKSMTIIGDGAFIGSNSALVAPVEIGAGATVGAGSTVTKKVGDNQLTVARGKQVNLDNWARPQKKGS</sequence>
<comment type="function">
    <text evidence="17 18">Catalyzes the last two sequential reactions in the de novo biosynthetic pathway for UDP-N-acetylglucosamine (UDP-GlcNAc). The C-terminal domain catalyzes the transfer of acetyl group from acetyl coenzyme A to glucosamine-1-phosphate (GlcN-1-P) to produce N-acetylglucosamine-1-phosphate (GlcNAc-1-P), which is converted into UDP-GlcNAc by the transfer of uridine 5-monophosphate (from uridine 5-triphosphate), a reaction catalyzed by the N-terminal domain.</text>
</comment>
<keyword evidence="11 18" id="KW-0573">Peptidoglycan synthesis</keyword>
<comment type="similarity">
    <text evidence="3 18">In the N-terminal section; belongs to the N-acetylglucosamine-1-phosphate uridyltransferase family.</text>
</comment>
<protein>
    <recommendedName>
        <fullName evidence="18">Bifunctional protein GlmU</fullName>
    </recommendedName>
    <domain>
        <recommendedName>
            <fullName evidence="18">UDP-N-acetylglucosamine pyrophosphorylase</fullName>
            <ecNumber evidence="18">2.7.7.23</ecNumber>
        </recommendedName>
        <alternativeName>
            <fullName evidence="18">N-acetylglucosamine-1-phosphate uridyltransferase</fullName>
        </alternativeName>
    </domain>
    <domain>
        <recommendedName>
            <fullName evidence="18">Glucosamine-1-phosphate N-acetyltransferase</fullName>
            <ecNumber evidence="18">2.3.1.157</ecNumber>
        </recommendedName>
    </domain>
</protein>
<comment type="cofactor">
    <cofactor evidence="18">
        <name>Mg(2+)</name>
        <dbReference type="ChEBI" id="CHEBI:18420"/>
    </cofactor>
    <text evidence="18">Binds 1 Mg(2+) ion per subunit.</text>
</comment>
<dbReference type="SUPFAM" id="SSF51161">
    <property type="entry name" value="Trimeric LpxA-like enzymes"/>
    <property type="match status" value="1"/>
</dbReference>
<feature type="region of interest" description="N-acetyltransferase" evidence="18">
    <location>
        <begin position="249"/>
        <end position="455"/>
    </location>
</feature>
<organism evidence="20 21">
    <name type="scientific">Marinobacterium marinum</name>
    <dbReference type="NCBI Taxonomy" id="2756129"/>
    <lineage>
        <taxon>Bacteria</taxon>
        <taxon>Pseudomonadati</taxon>
        <taxon>Pseudomonadota</taxon>
        <taxon>Gammaproteobacteria</taxon>
        <taxon>Oceanospirillales</taxon>
        <taxon>Oceanospirillaceae</taxon>
        <taxon>Marinobacterium</taxon>
    </lineage>
</organism>
<dbReference type="InterPro" id="IPR018357">
    <property type="entry name" value="Hexapep_transf_CS"/>
</dbReference>
<evidence type="ECO:0000256" key="1">
    <source>
        <dbReference type="ARBA" id="ARBA00004496"/>
    </source>
</evidence>
<evidence type="ECO:0000256" key="2">
    <source>
        <dbReference type="ARBA" id="ARBA00007707"/>
    </source>
</evidence>
<feature type="binding site" evidence="18">
    <location>
        <position position="378"/>
    </location>
    <ligand>
        <name>acetyl-CoA</name>
        <dbReference type="ChEBI" id="CHEBI:57288"/>
    </ligand>
</feature>
<dbReference type="Pfam" id="PF12804">
    <property type="entry name" value="NTP_transf_3"/>
    <property type="match status" value="1"/>
</dbReference>
<feature type="binding site" evidence="18">
    <location>
        <position position="152"/>
    </location>
    <ligand>
        <name>UDP-N-acetyl-alpha-D-glucosamine</name>
        <dbReference type="ChEBI" id="CHEBI:57705"/>
    </ligand>
</feature>
<keyword evidence="13 18" id="KW-0012">Acyltransferase</keyword>
<dbReference type="PROSITE" id="PS00101">
    <property type="entry name" value="HEXAPEP_TRANSFERASES"/>
    <property type="match status" value="1"/>
</dbReference>
<feature type="binding site" evidence="18">
    <location>
        <position position="225"/>
    </location>
    <ligand>
        <name>Mg(2+)</name>
        <dbReference type="ChEBI" id="CHEBI:18420"/>
    </ligand>
</feature>
<dbReference type="InterPro" id="IPR050065">
    <property type="entry name" value="GlmU-like"/>
</dbReference>
<evidence type="ECO:0000256" key="3">
    <source>
        <dbReference type="ARBA" id="ARBA00007947"/>
    </source>
</evidence>
<dbReference type="InterPro" id="IPR038009">
    <property type="entry name" value="GlmU_C_LbH"/>
</dbReference>
<dbReference type="GO" id="GO:0019134">
    <property type="term" value="F:glucosamine-1-phosphate N-acetyltransferase activity"/>
    <property type="evidence" value="ECO:0007669"/>
    <property type="project" value="UniProtKB-UniRule"/>
</dbReference>
<dbReference type="CDD" id="cd02540">
    <property type="entry name" value="GT2_GlmU_N_bac"/>
    <property type="match status" value="1"/>
</dbReference>
<dbReference type="GO" id="GO:0006048">
    <property type="term" value="P:UDP-N-acetylglucosamine biosynthetic process"/>
    <property type="evidence" value="ECO:0007669"/>
    <property type="project" value="UniProtKB-UniPathway"/>
</dbReference>
<evidence type="ECO:0000256" key="4">
    <source>
        <dbReference type="ARBA" id="ARBA00022490"/>
    </source>
</evidence>
<dbReference type="UniPathway" id="UPA00973"/>
<feature type="binding site" evidence="18">
    <location>
        <position position="375"/>
    </location>
    <ligand>
        <name>UDP-N-acetyl-alpha-D-glucosamine</name>
        <dbReference type="ChEBI" id="CHEBI:57705"/>
    </ligand>
</feature>
<dbReference type="SUPFAM" id="SSF53448">
    <property type="entry name" value="Nucleotide-diphospho-sugar transferases"/>
    <property type="match status" value="1"/>
</dbReference>
<feature type="domain" description="MobA-like NTP transferase" evidence="19">
    <location>
        <begin position="5"/>
        <end position="122"/>
    </location>
</feature>
<dbReference type="Gene3D" id="3.90.550.10">
    <property type="entry name" value="Spore Coat Polysaccharide Biosynthesis Protein SpsA, Chain A"/>
    <property type="match status" value="1"/>
</dbReference>
<dbReference type="InterPro" id="IPR001451">
    <property type="entry name" value="Hexapep"/>
</dbReference>
<feature type="binding site" evidence="18">
    <location>
        <position position="331"/>
    </location>
    <ligand>
        <name>UDP-N-acetyl-alpha-D-glucosamine</name>
        <dbReference type="ChEBI" id="CHEBI:57705"/>
    </ligand>
</feature>
<feature type="binding site" evidence="18">
    <location>
        <position position="403"/>
    </location>
    <ligand>
        <name>acetyl-CoA</name>
        <dbReference type="ChEBI" id="CHEBI:57288"/>
    </ligand>
</feature>
<keyword evidence="12 18" id="KW-0511">Multifunctional enzyme</keyword>
<comment type="pathway">
    <text evidence="18">Nucleotide-sugar biosynthesis; UDP-N-acetyl-alpha-D-glucosamine biosynthesis; UDP-N-acetyl-alpha-D-glucosamine from N-acetyl-alpha-D-glucosamine 1-phosphate: step 1/1.</text>
</comment>
<name>A0A7W1WZA4_9GAMM</name>
<dbReference type="HAMAP" id="MF_01631">
    <property type="entry name" value="GlmU"/>
    <property type="match status" value="1"/>
</dbReference>
<keyword evidence="6 18" id="KW-0548">Nucleotidyltransferase</keyword>
<dbReference type="GO" id="GO:0003977">
    <property type="term" value="F:UDP-N-acetylglucosamine diphosphorylase activity"/>
    <property type="evidence" value="ECO:0007669"/>
    <property type="project" value="UniProtKB-UniRule"/>
</dbReference>
<evidence type="ECO:0000256" key="11">
    <source>
        <dbReference type="ARBA" id="ARBA00022984"/>
    </source>
</evidence>
<dbReference type="GO" id="GO:0000287">
    <property type="term" value="F:magnesium ion binding"/>
    <property type="evidence" value="ECO:0007669"/>
    <property type="project" value="UniProtKB-UniRule"/>
</dbReference>
<evidence type="ECO:0000256" key="5">
    <source>
        <dbReference type="ARBA" id="ARBA00022679"/>
    </source>
</evidence>
<keyword evidence="7 18" id="KW-0479">Metal-binding</keyword>
<keyword evidence="8 18" id="KW-0677">Repeat</keyword>
<evidence type="ECO:0000256" key="10">
    <source>
        <dbReference type="ARBA" id="ARBA00022960"/>
    </source>
</evidence>
<dbReference type="Gene3D" id="2.160.10.10">
    <property type="entry name" value="Hexapeptide repeat proteins"/>
    <property type="match status" value="1"/>
</dbReference>
<feature type="binding site" evidence="18">
    <location>
        <position position="22"/>
    </location>
    <ligand>
        <name>UDP-N-acetyl-alpha-D-glucosamine</name>
        <dbReference type="ChEBI" id="CHEBI:57705"/>
    </ligand>
</feature>
<evidence type="ECO:0000259" key="19">
    <source>
        <dbReference type="Pfam" id="PF12804"/>
    </source>
</evidence>
<keyword evidence="10 18" id="KW-0133">Cell shape</keyword>
<dbReference type="CDD" id="cd03353">
    <property type="entry name" value="LbH_GlmU_C"/>
    <property type="match status" value="1"/>
</dbReference>
<feature type="active site" description="Proton acceptor" evidence="18">
    <location>
        <position position="361"/>
    </location>
</feature>
<evidence type="ECO:0000256" key="16">
    <source>
        <dbReference type="ARBA" id="ARBA00048493"/>
    </source>
</evidence>
<feature type="binding site" evidence="18">
    <location>
        <begin position="8"/>
        <end position="11"/>
    </location>
    <ligand>
        <name>UDP-N-acetyl-alpha-D-glucosamine</name>
        <dbReference type="ChEBI" id="CHEBI:57705"/>
    </ligand>
</feature>
<feature type="region of interest" description="Linker" evidence="18">
    <location>
        <begin position="228"/>
        <end position="248"/>
    </location>
</feature>
<dbReference type="AlphaFoldDB" id="A0A7W1WZA4"/>
<gene>
    <name evidence="18 20" type="primary">glmU</name>
    <name evidence="20" type="ORF">H1S06_10975</name>
</gene>
<dbReference type="InterPro" id="IPR025877">
    <property type="entry name" value="MobA-like_NTP_Trfase"/>
</dbReference>
<proteinExistence type="inferred from homology"/>
<evidence type="ECO:0000256" key="12">
    <source>
        <dbReference type="ARBA" id="ARBA00023268"/>
    </source>
</evidence>
<dbReference type="RefSeq" id="WP_181740108.1">
    <property type="nucleotide sequence ID" value="NZ_JACEMT010000051.1"/>
</dbReference>
<comment type="pathway">
    <text evidence="18">Bacterial outer membrane biogenesis; LPS lipid A biosynthesis.</text>
</comment>
<dbReference type="GO" id="GO:0008360">
    <property type="term" value="P:regulation of cell shape"/>
    <property type="evidence" value="ECO:0007669"/>
    <property type="project" value="UniProtKB-KW"/>
</dbReference>
<feature type="binding site" evidence="18">
    <location>
        <position position="421"/>
    </location>
    <ligand>
        <name>acetyl-CoA</name>
        <dbReference type="ChEBI" id="CHEBI:57288"/>
    </ligand>
</feature>
<evidence type="ECO:0000256" key="15">
    <source>
        <dbReference type="ARBA" id="ARBA00048247"/>
    </source>
</evidence>
<dbReference type="PANTHER" id="PTHR43584:SF3">
    <property type="entry name" value="BIFUNCTIONAL PROTEIN GLMU"/>
    <property type="match status" value="1"/>
</dbReference>
<evidence type="ECO:0000256" key="6">
    <source>
        <dbReference type="ARBA" id="ARBA00022695"/>
    </source>
</evidence>
<evidence type="ECO:0000313" key="20">
    <source>
        <dbReference type="EMBL" id="MBA4502883.1"/>
    </source>
</evidence>
<feature type="binding site" evidence="18">
    <location>
        <position position="225"/>
    </location>
    <ligand>
        <name>UDP-N-acetyl-alpha-D-glucosamine</name>
        <dbReference type="ChEBI" id="CHEBI:57705"/>
    </ligand>
</feature>
<evidence type="ECO:0000256" key="17">
    <source>
        <dbReference type="ARBA" id="ARBA00049628"/>
    </source>
</evidence>
<feature type="binding site" evidence="18">
    <location>
        <begin position="78"/>
        <end position="79"/>
    </location>
    <ligand>
        <name>UDP-N-acetyl-alpha-D-glucosamine</name>
        <dbReference type="ChEBI" id="CHEBI:57705"/>
    </ligand>
</feature>
<dbReference type="Pfam" id="PF00132">
    <property type="entry name" value="Hexapep"/>
    <property type="match status" value="1"/>
</dbReference>
<feature type="binding site" evidence="18">
    <location>
        <begin position="100"/>
        <end position="102"/>
    </location>
    <ligand>
        <name>UDP-N-acetyl-alpha-D-glucosamine</name>
        <dbReference type="ChEBI" id="CHEBI:57705"/>
    </ligand>
</feature>
<dbReference type="InterPro" id="IPR011004">
    <property type="entry name" value="Trimer_LpxA-like_sf"/>
</dbReference>
<dbReference type="EC" id="2.3.1.157" evidence="18"/>
<comment type="subcellular location">
    <subcellularLocation>
        <location evidence="1 18">Cytoplasm</location>
    </subcellularLocation>
</comment>
<dbReference type="GO" id="GO:0009245">
    <property type="term" value="P:lipid A biosynthetic process"/>
    <property type="evidence" value="ECO:0007669"/>
    <property type="project" value="UniProtKB-UniRule"/>
</dbReference>
<feature type="binding site" evidence="18">
    <location>
        <begin position="384"/>
        <end position="385"/>
    </location>
    <ligand>
        <name>acetyl-CoA</name>
        <dbReference type="ChEBI" id="CHEBI:57288"/>
    </ligand>
</feature>
<comment type="catalytic activity">
    <reaction evidence="16 18">
        <text>N-acetyl-alpha-D-glucosamine 1-phosphate + UTP + H(+) = UDP-N-acetyl-alpha-D-glucosamine + diphosphate</text>
        <dbReference type="Rhea" id="RHEA:13509"/>
        <dbReference type="ChEBI" id="CHEBI:15378"/>
        <dbReference type="ChEBI" id="CHEBI:33019"/>
        <dbReference type="ChEBI" id="CHEBI:46398"/>
        <dbReference type="ChEBI" id="CHEBI:57705"/>
        <dbReference type="ChEBI" id="CHEBI:57776"/>
        <dbReference type="EC" id="2.7.7.23"/>
    </reaction>
</comment>
<dbReference type="InterPro" id="IPR029044">
    <property type="entry name" value="Nucleotide-diphossugar_trans"/>
</dbReference>
<comment type="pathway">
    <text evidence="18">Nucleotide-sugar biosynthesis; UDP-N-acetyl-alpha-D-glucosamine biosynthesis; N-acetyl-alpha-D-glucosamine 1-phosphate from alpha-D-glucosamine 6-phosphate (route II): step 2/2.</text>
</comment>
<dbReference type="EC" id="2.7.7.23" evidence="18"/>
<keyword evidence="14 18" id="KW-0961">Cell wall biogenesis/degradation</keyword>
<feature type="binding site" evidence="18">
    <location>
        <position position="102"/>
    </location>
    <ligand>
        <name>Mg(2+)</name>
        <dbReference type="ChEBI" id="CHEBI:18420"/>
    </ligand>
</feature>
<reference evidence="20 21" key="1">
    <citation type="submission" date="2020-07" db="EMBL/GenBank/DDBJ databases">
        <title>Bacterium isolated from marien macroalgae.</title>
        <authorList>
            <person name="Zhu K."/>
            <person name="Lu D."/>
            <person name="Du Z."/>
        </authorList>
    </citation>
    <scope>NUCLEOTIDE SEQUENCE [LARGE SCALE GENOMIC DNA]</scope>
    <source>
        <strain evidence="20 21">3-1745</strain>
    </source>
</reference>
<dbReference type="GO" id="GO:0009252">
    <property type="term" value="P:peptidoglycan biosynthetic process"/>
    <property type="evidence" value="ECO:0007669"/>
    <property type="project" value="UniProtKB-UniRule"/>
</dbReference>
<keyword evidence="4 18" id="KW-0963">Cytoplasm</keyword>
<dbReference type="UniPathway" id="UPA00113">
    <property type="reaction ID" value="UER00532"/>
</dbReference>
<comment type="caution">
    <text evidence="20">The sequence shown here is derived from an EMBL/GenBank/DDBJ whole genome shotgun (WGS) entry which is preliminary data.</text>
</comment>
<comment type="subunit">
    <text evidence="18">Homotrimer.</text>
</comment>
<evidence type="ECO:0000313" key="21">
    <source>
        <dbReference type="Proteomes" id="UP000538931"/>
    </source>
</evidence>
<dbReference type="GO" id="GO:0000902">
    <property type="term" value="P:cell morphogenesis"/>
    <property type="evidence" value="ECO:0007669"/>
    <property type="project" value="UniProtKB-UniRule"/>
</dbReference>
<feature type="binding site" evidence="18">
    <location>
        <position position="349"/>
    </location>
    <ligand>
        <name>UDP-N-acetyl-alpha-D-glucosamine</name>
        <dbReference type="ChEBI" id="CHEBI:57705"/>
    </ligand>
</feature>
<keyword evidence="5 18" id="KW-0808">Transferase</keyword>
<evidence type="ECO:0000256" key="9">
    <source>
        <dbReference type="ARBA" id="ARBA00022842"/>
    </source>
</evidence>
<keyword evidence="9 18" id="KW-0460">Magnesium</keyword>
<evidence type="ECO:0000256" key="18">
    <source>
        <dbReference type="HAMAP-Rule" id="MF_01631"/>
    </source>
</evidence>
<feature type="binding site" evidence="18">
    <location>
        <position position="438"/>
    </location>
    <ligand>
        <name>acetyl-CoA</name>
        <dbReference type="ChEBI" id="CHEBI:57288"/>
    </ligand>
</feature>
<dbReference type="PANTHER" id="PTHR43584">
    <property type="entry name" value="NUCLEOTIDYL TRANSFERASE"/>
    <property type="match status" value="1"/>
</dbReference>
<feature type="region of interest" description="Pyrophosphorylase" evidence="18">
    <location>
        <begin position="1"/>
        <end position="227"/>
    </location>
</feature>
<comment type="catalytic activity">
    <reaction evidence="15 18">
        <text>alpha-D-glucosamine 1-phosphate + acetyl-CoA = N-acetyl-alpha-D-glucosamine 1-phosphate + CoA + H(+)</text>
        <dbReference type="Rhea" id="RHEA:13725"/>
        <dbReference type="ChEBI" id="CHEBI:15378"/>
        <dbReference type="ChEBI" id="CHEBI:57287"/>
        <dbReference type="ChEBI" id="CHEBI:57288"/>
        <dbReference type="ChEBI" id="CHEBI:57776"/>
        <dbReference type="ChEBI" id="CHEBI:58516"/>
        <dbReference type="EC" id="2.3.1.157"/>
    </reaction>
</comment>
<evidence type="ECO:0000256" key="7">
    <source>
        <dbReference type="ARBA" id="ARBA00022723"/>
    </source>
</evidence>
<dbReference type="GO" id="GO:0016020">
    <property type="term" value="C:membrane"/>
    <property type="evidence" value="ECO:0007669"/>
    <property type="project" value="GOC"/>
</dbReference>
<dbReference type="NCBIfam" id="TIGR01173">
    <property type="entry name" value="glmU"/>
    <property type="match status" value="1"/>
</dbReference>
<evidence type="ECO:0000256" key="13">
    <source>
        <dbReference type="ARBA" id="ARBA00023315"/>
    </source>
</evidence>
<dbReference type="InterPro" id="IPR005882">
    <property type="entry name" value="Bifunctional_GlmU"/>
</dbReference>
<feature type="binding site" evidence="18">
    <location>
        <position position="167"/>
    </location>
    <ligand>
        <name>UDP-N-acetyl-alpha-D-glucosamine</name>
        <dbReference type="ChEBI" id="CHEBI:57705"/>
    </ligand>
</feature>
<comment type="similarity">
    <text evidence="2 18">In the C-terminal section; belongs to the transferase hexapeptide repeat family.</text>
</comment>
<keyword evidence="21" id="KW-1185">Reference proteome</keyword>
<feature type="binding site" evidence="18">
    <location>
        <position position="137"/>
    </location>
    <ligand>
        <name>UDP-N-acetyl-alpha-D-glucosamine</name>
        <dbReference type="ChEBI" id="CHEBI:57705"/>
    </ligand>
</feature>
<dbReference type="GO" id="GO:0071555">
    <property type="term" value="P:cell wall organization"/>
    <property type="evidence" value="ECO:0007669"/>
    <property type="project" value="UniProtKB-KW"/>
</dbReference>
<feature type="binding site" evidence="18">
    <location>
        <position position="364"/>
    </location>
    <ligand>
        <name>UDP-N-acetyl-alpha-D-glucosamine</name>
        <dbReference type="ChEBI" id="CHEBI:57705"/>
    </ligand>
</feature>
<accession>A0A7W1WZA4</accession>
<dbReference type="Proteomes" id="UP000538931">
    <property type="component" value="Unassembled WGS sequence"/>
</dbReference>
<feature type="binding site" evidence="18">
    <location>
        <position position="73"/>
    </location>
    <ligand>
        <name>UDP-N-acetyl-alpha-D-glucosamine</name>
        <dbReference type="ChEBI" id="CHEBI:57705"/>
    </ligand>
</feature>
<evidence type="ECO:0000256" key="14">
    <source>
        <dbReference type="ARBA" id="ARBA00023316"/>
    </source>
</evidence>